<dbReference type="GO" id="GO:0032259">
    <property type="term" value="P:methylation"/>
    <property type="evidence" value="ECO:0007669"/>
    <property type="project" value="UniProtKB-KW"/>
</dbReference>
<evidence type="ECO:0000313" key="2">
    <source>
        <dbReference type="EMBL" id="QJB05119.1"/>
    </source>
</evidence>
<dbReference type="GO" id="GO:0008168">
    <property type="term" value="F:methyltransferase activity"/>
    <property type="evidence" value="ECO:0007669"/>
    <property type="project" value="UniProtKB-KW"/>
</dbReference>
<dbReference type="EMBL" id="MT143895">
    <property type="protein sequence ID" value="QJB05119.1"/>
    <property type="molecule type" value="Genomic_DNA"/>
</dbReference>
<dbReference type="EMBL" id="MT143706">
    <property type="protein sequence ID" value="QJB01187.1"/>
    <property type="molecule type" value="Genomic_DNA"/>
</dbReference>
<keyword evidence="2" id="KW-0808">Transferase</keyword>
<accession>A0A6M3MIB2</accession>
<reference evidence="2" key="1">
    <citation type="submission" date="2020-03" db="EMBL/GenBank/DDBJ databases">
        <title>The deep terrestrial virosphere.</title>
        <authorList>
            <person name="Holmfeldt K."/>
            <person name="Nilsson E."/>
            <person name="Simone D."/>
            <person name="Lopez-Fernandez M."/>
            <person name="Wu X."/>
            <person name="de Brujin I."/>
            <person name="Lundin D."/>
            <person name="Andersson A."/>
            <person name="Bertilsson S."/>
            <person name="Dopson M."/>
        </authorList>
    </citation>
    <scope>NUCLEOTIDE SEQUENCE</scope>
    <source>
        <strain evidence="1">MM171A00126</strain>
        <strain evidence="2">MM171B00120</strain>
    </source>
</reference>
<keyword evidence="2" id="KW-0489">Methyltransferase</keyword>
<name>A0A6M3MIB2_9ZZZZ</name>
<sequence length="245" mass="27643">MQSKGVAIFLYDFTGLMAKPWLDAGYECWCFDGQHPQGVTRDVLHVKVGMWFYPDRIDEHASIIAQMIGRKVCMVFGFHECTHLTVAGARHFEKKRAANPMFQHEAMALALLVPKVAEQCGTDCWAFENPRGVLSTMYRKPDFTFNPNHYGGYLPEGDVHPIYPDIYPGRDAYNKGTDIWCGPGFCEPERIHVPVLYKDNPGWKKCGGKSTRTKNIRSATPRGFSLATHQHNAPHLKKTAEVKAA</sequence>
<evidence type="ECO:0000313" key="1">
    <source>
        <dbReference type="EMBL" id="QJB01187.1"/>
    </source>
</evidence>
<organism evidence="2">
    <name type="scientific">viral metagenome</name>
    <dbReference type="NCBI Taxonomy" id="1070528"/>
    <lineage>
        <taxon>unclassified sequences</taxon>
        <taxon>metagenomes</taxon>
        <taxon>organismal metagenomes</taxon>
    </lineage>
</organism>
<gene>
    <name evidence="1" type="ORF">MM171A00126_0027</name>
    <name evidence="2" type="ORF">MM171B00120_0015</name>
</gene>
<dbReference type="AlphaFoldDB" id="A0A6M3MIB2"/>
<proteinExistence type="predicted"/>
<protein>
    <submittedName>
        <fullName evidence="2">Putative methyltransferase</fullName>
    </submittedName>
</protein>